<keyword evidence="1" id="KW-1133">Transmembrane helix</keyword>
<dbReference type="Proteomes" id="UP000299102">
    <property type="component" value="Unassembled WGS sequence"/>
</dbReference>
<organism evidence="2 3">
    <name type="scientific">Eumeta variegata</name>
    <name type="common">Bagworm moth</name>
    <name type="synonym">Eumeta japonica</name>
    <dbReference type="NCBI Taxonomy" id="151549"/>
    <lineage>
        <taxon>Eukaryota</taxon>
        <taxon>Metazoa</taxon>
        <taxon>Ecdysozoa</taxon>
        <taxon>Arthropoda</taxon>
        <taxon>Hexapoda</taxon>
        <taxon>Insecta</taxon>
        <taxon>Pterygota</taxon>
        <taxon>Neoptera</taxon>
        <taxon>Endopterygota</taxon>
        <taxon>Lepidoptera</taxon>
        <taxon>Glossata</taxon>
        <taxon>Ditrysia</taxon>
        <taxon>Tineoidea</taxon>
        <taxon>Psychidae</taxon>
        <taxon>Oiketicinae</taxon>
        <taxon>Eumeta</taxon>
    </lineage>
</organism>
<keyword evidence="1" id="KW-0472">Membrane</keyword>
<evidence type="ECO:0000256" key="1">
    <source>
        <dbReference type="SAM" id="Phobius"/>
    </source>
</evidence>
<proteinExistence type="predicted"/>
<name>A0A4C1W9F2_EUMVA</name>
<keyword evidence="3" id="KW-1185">Reference proteome</keyword>
<feature type="transmembrane region" description="Helical" evidence="1">
    <location>
        <begin position="53"/>
        <end position="73"/>
    </location>
</feature>
<dbReference type="AlphaFoldDB" id="A0A4C1W9F2"/>
<gene>
    <name evidence="2" type="ORF">EVAR_83719_1</name>
</gene>
<evidence type="ECO:0000313" key="3">
    <source>
        <dbReference type="Proteomes" id="UP000299102"/>
    </source>
</evidence>
<dbReference type="EMBL" id="BGZK01000515">
    <property type="protein sequence ID" value="GBP48018.1"/>
    <property type="molecule type" value="Genomic_DNA"/>
</dbReference>
<protein>
    <submittedName>
        <fullName evidence="2">Uncharacterized protein</fullName>
    </submittedName>
</protein>
<evidence type="ECO:0000313" key="2">
    <source>
        <dbReference type="EMBL" id="GBP48018.1"/>
    </source>
</evidence>
<sequence length="74" mass="8355">MICSWRSTLEAVGPTPTLRATLTPPVRTRTMRPIRSFKRFRHRYHIPTKEPSNALMTPAGLLVALGVVTIYHLA</sequence>
<accession>A0A4C1W9F2</accession>
<comment type="caution">
    <text evidence="2">The sequence shown here is derived from an EMBL/GenBank/DDBJ whole genome shotgun (WGS) entry which is preliminary data.</text>
</comment>
<keyword evidence="1" id="KW-0812">Transmembrane</keyword>
<reference evidence="2 3" key="1">
    <citation type="journal article" date="2019" name="Commun. Biol.">
        <title>The bagworm genome reveals a unique fibroin gene that provides high tensile strength.</title>
        <authorList>
            <person name="Kono N."/>
            <person name="Nakamura H."/>
            <person name="Ohtoshi R."/>
            <person name="Tomita M."/>
            <person name="Numata K."/>
            <person name="Arakawa K."/>
        </authorList>
    </citation>
    <scope>NUCLEOTIDE SEQUENCE [LARGE SCALE GENOMIC DNA]</scope>
</reference>